<dbReference type="PANTHER" id="PTHR14969">
    <property type="entry name" value="SPHINGOSINE-1-PHOSPHATE PHOSPHOHYDROLASE"/>
    <property type="match status" value="1"/>
</dbReference>
<feature type="transmembrane region" description="Helical" evidence="1">
    <location>
        <begin position="72"/>
        <end position="89"/>
    </location>
</feature>
<dbReference type="InterPro" id="IPR036938">
    <property type="entry name" value="PAP2/HPO_sf"/>
</dbReference>
<dbReference type="SMART" id="SM00014">
    <property type="entry name" value="acidPPc"/>
    <property type="match status" value="1"/>
</dbReference>
<feature type="domain" description="Phosphatidic acid phosphatase type 2/haloperoxidase" evidence="2">
    <location>
        <begin position="92"/>
        <end position="200"/>
    </location>
</feature>
<evidence type="ECO:0000313" key="3">
    <source>
        <dbReference type="EMBL" id="MBT2188853.1"/>
    </source>
</evidence>
<evidence type="ECO:0000259" key="2">
    <source>
        <dbReference type="SMART" id="SM00014"/>
    </source>
</evidence>
<keyword evidence="4" id="KW-1185">Reference proteome</keyword>
<dbReference type="CDD" id="cd03392">
    <property type="entry name" value="PAP2_like_2"/>
    <property type="match status" value="1"/>
</dbReference>
<accession>A0A9X1DG25</accession>
<feature type="transmembrane region" description="Helical" evidence="1">
    <location>
        <begin position="159"/>
        <end position="179"/>
    </location>
</feature>
<dbReference type="InterPro" id="IPR000326">
    <property type="entry name" value="PAP2/HPO"/>
</dbReference>
<dbReference type="AlphaFoldDB" id="A0A9X1DG25"/>
<dbReference type="Gene3D" id="1.20.144.10">
    <property type="entry name" value="Phosphatidic acid phosphatase type 2/haloperoxidase"/>
    <property type="match status" value="1"/>
</dbReference>
<feature type="transmembrane region" description="Helical" evidence="1">
    <location>
        <begin position="96"/>
        <end position="117"/>
    </location>
</feature>
<sequence length="210" mass="22187">MSLGTQPLPIRRRLATALALLALVIAIGLLQPTGLFAPVDGLAMRIVQHLRRWPVADALTTTSLWLDTLGEGGARLWIACAVAMFLARAGRAGEMLWLLAAVAGMIAVNPLMKLFFGAPRPDLIAHLAIATGHSFPSGHAAGAMSLYGALAMVLRHRAAWALGVVMILATGASRVWLGVHWPSDVAGGWIEGLAWLTVLSLARPSPAESR</sequence>
<feature type="transmembrane region" description="Helical" evidence="1">
    <location>
        <begin position="123"/>
        <end position="147"/>
    </location>
</feature>
<proteinExistence type="predicted"/>
<dbReference type="EMBL" id="JAHGAW010000013">
    <property type="protein sequence ID" value="MBT2188853.1"/>
    <property type="molecule type" value="Genomic_DNA"/>
</dbReference>
<keyword evidence="1" id="KW-0812">Transmembrane</keyword>
<dbReference type="RefSeq" id="WP_214625109.1">
    <property type="nucleotide sequence ID" value="NZ_JAHGAW010000013.1"/>
</dbReference>
<comment type="caution">
    <text evidence="3">The sequence shown here is derived from an EMBL/GenBank/DDBJ whole genome shotgun (WGS) entry which is preliminary data.</text>
</comment>
<dbReference type="Pfam" id="PF01569">
    <property type="entry name" value="PAP2"/>
    <property type="match status" value="1"/>
</dbReference>
<organism evidence="3 4">
    <name type="scientific">Sphingobium nicotianae</name>
    <dbReference type="NCBI Taxonomy" id="2782607"/>
    <lineage>
        <taxon>Bacteria</taxon>
        <taxon>Pseudomonadati</taxon>
        <taxon>Pseudomonadota</taxon>
        <taxon>Alphaproteobacteria</taxon>
        <taxon>Sphingomonadales</taxon>
        <taxon>Sphingomonadaceae</taxon>
        <taxon>Sphingobium</taxon>
    </lineage>
</organism>
<dbReference type="Proteomes" id="UP001138757">
    <property type="component" value="Unassembled WGS sequence"/>
</dbReference>
<keyword evidence="1" id="KW-1133">Transmembrane helix</keyword>
<evidence type="ECO:0000256" key="1">
    <source>
        <dbReference type="SAM" id="Phobius"/>
    </source>
</evidence>
<evidence type="ECO:0000313" key="4">
    <source>
        <dbReference type="Proteomes" id="UP001138757"/>
    </source>
</evidence>
<gene>
    <name evidence="3" type="ORF">KK488_18055</name>
</gene>
<name>A0A9X1DG25_9SPHN</name>
<keyword evidence="1" id="KW-0472">Membrane</keyword>
<reference evidence="3" key="1">
    <citation type="submission" date="2021-05" db="EMBL/GenBank/DDBJ databases">
        <title>Genome of Sphingobium sp. strain.</title>
        <authorList>
            <person name="Fan R."/>
        </authorList>
    </citation>
    <scope>NUCLEOTIDE SEQUENCE</scope>
    <source>
        <strain evidence="3">H33</strain>
    </source>
</reference>
<dbReference type="SUPFAM" id="SSF48317">
    <property type="entry name" value="Acid phosphatase/Vanadium-dependent haloperoxidase"/>
    <property type="match status" value="1"/>
</dbReference>
<dbReference type="PANTHER" id="PTHR14969:SF13">
    <property type="entry name" value="AT30094P"/>
    <property type="match status" value="1"/>
</dbReference>
<protein>
    <submittedName>
        <fullName evidence="3">Phosphatase PAP2 family protein</fullName>
    </submittedName>
</protein>